<dbReference type="Pfam" id="PF01073">
    <property type="entry name" value="3Beta_HSD"/>
    <property type="match status" value="1"/>
</dbReference>
<accession>A0A9N8E3Q0</accession>
<dbReference type="GO" id="GO:0006694">
    <property type="term" value="P:steroid biosynthetic process"/>
    <property type="evidence" value="ECO:0007669"/>
    <property type="project" value="InterPro"/>
</dbReference>
<name>A0A9N8E3Q0_9STRA</name>
<comment type="caution">
    <text evidence="2">The sequence shown here is derived from an EMBL/GenBank/DDBJ whole genome shotgun (WGS) entry which is preliminary data.</text>
</comment>
<organism evidence="2 3">
    <name type="scientific">Seminavis robusta</name>
    <dbReference type="NCBI Taxonomy" id="568900"/>
    <lineage>
        <taxon>Eukaryota</taxon>
        <taxon>Sar</taxon>
        <taxon>Stramenopiles</taxon>
        <taxon>Ochrophyta</taxon>
        <taxon>Bacillariophyta</taxon>
        <taxon>Bacillariophyceae</taxon>
        <taxon>Bacillariophycidae</taxon>
        <taxon>Naviculales</taxon>
        <taxon>Naviculaceae</taxon>
        <taxon>Seminavis</taxon>
    </lineage>
</organism>
<protein>
    <recommendedName>
        <fullName evidence="1">3-beta hydroxysteroid dehydrogenase/isomerase domain-containing protein</fullName>
    </recommendedName>
</protein>
<reference evidence="2" key="1">
    <citation type="submission" date="2020-06" db="EMBL/GenBank/DDBJ databases">
        <authorList>
            <consortium name="Plant Systems Biology data submission"/>
        </authorList>
    </citation>
    <scope>NUCLEOTIDE SEQUENCE</scope>
    <source>
        <strain evidence="2">D6</strain>
    </source>
</reference>
<keyword evidence="3" id="KW-1185">Reference proteome</keyword>
<dbReference type="OrthoDB" id="46449at2759"/>
<dbReference type="GO" id="GO:0016616">
    <property type="term" value="F:oxidoreductase activity, acting on the CH-OH group of donors, NAD or NADP as acceptor"/>
    <property type="evidence" value="ECO:0007669"/>
    <property type="project" value="InterPro"/>
</dbReference>
<feature type="domain" description="3-beta hydroxysteroid dehydrogenase/isomerase" evidence="1">
    <location>
        <begin position="61"/>
        <end position="208"/>
    </location>
</feature>
<dbReference type="Proteomes" id="UP001153069">
    <property type="component" value="Unassembled WGS sequence"/>
</dbReference>
<sequence>MSAMEDKILWIGGTSSLTRTFVNCQLLNPKRLVLVGLESRAPDWIPPSSRYISFNLATATDEQARDLVQSIINDVSCIVIGVRPLLFAPYTQTDLPQRMLQGVEKLLEQACHQEASKLKLVLHVSSVAAMDHLRTQHFVSEAEDYPPIVEYKASYDKFKRLCEERITSIVDKANQGRNTAKILVCNFRISAIFSDETSCFQCTAINLQARVSCYVDHKIDCNSSVNVSRAMYAVMERASSNNQEGTNKKIQPVYYYTRPLSLKQPVAWGYYLQLFRRVHQMEYTSIWIPVDIG</sequence>
<dbReference type="Gene3D" id="3.40.50.720">
    <property type="entry name" value="NAD(P)-binding Rossmann-like Domain"/>
    <property type="match status" value="1"/>
</dbReference>
<evidence type="ECO:0000313" key="2">
    <source>
        <dbReference type="EMBL" id="CAB9513369.1"/>
    </source>
</evidence>
<dbReference type="AlphaFoldDB" id="A0A9N8E3Q0"/>
<proteinExistence type="predicted"/>
<dbReference type="InterPro" id="IPR002225">
    <property type="entry name" value="3Beta_OHSteriod_DH/Estase"/>
</dbReference>
<evidence type="ECO:0000259" key="1">
    <source>
        <dbReference type="Pfam" id="PF01073"/>
    </source>
</evidence>
<evidence type="ECO:0000313" key="3">
    <source>
        <dbReference type="Proteomes" id="UP001153069"/>
    </source>
</evidence>
<dbReference type="EMBL" id="CAICTM010000586">
    <property type="protein sequence ID" value="CAB9513369.1"/>
    <property type="molecule type" value="Genomic_DNA"/>
</dbReference>
<gene>
    <name evidence="2" type="ORF">SEMRO_587_G171370.1</name>
</gene>